<evidence type="ECO:0000313" key="1">
    <source>
        <dbReference type="EMBL" id="GKX67023.1"/>
    </source>
</evidence>
<dbReference type="Proteomes" id="UP001058074">
    <property type="component" value="Unassembled WGS sequence"/>
</dbReference>
<organism evidence="1 2">
    <name type="scientific">Inconstantimicrobium mannanitabidum</name>
    <dbReference type="NCBI Taxonomy" id="1604901"/>
    <lineage>
        <taxon>Bacteria</taxon>
        <taxon>Bacillati</taxon>
        <taxon>Bacillota</taxon>
        <taxon>Clostridia</taxon>
        <taxon>Eubacteriales</taxon>
        <taxon>Clostridiaceae</taxon>
        <taxon>Inconstantimicrobium</taxon>
    </lineage>
</organism>
<comment type="caution">
    <text evidence="1">The sequence shown here is derived from an EMBL/GenBank/DDBJ whole genome shotgun (WGS) entry which is preliminary data.</text>
</comment>
<gene>
    <name evidence="1" type="ORF">rsdtw13_22810</name>
</gene>
<sequence>MRNLGIIFNSFKKQGIRNFLLIVELTLGMFLMFMVLGRIEYNMKVIEKSLGVLDGNIYYVSAEYKYKEQQGGKISEGGFAPKYENEPTSTVYTLMKFYEIMQQDPKIRDKIEEIGRTCEATIFDTKQEIDGQIKCNSQQMYYKAHDKGGMNFYHYKVIKGDDFNTYYSKNPKESNINHVLIGPPFEKANPIGSIVTIPSFLDTKTKEPIKFKVIGVLDPNSPIVDGVGSRELGLAMNGYSVITDRFPFDGMTQKEVFNGVFVKLKNKNDVKVIEEELKGKIEGYSVRLINMGKMYTDIKEDTKFQIKNIILAVVMLLISSFGIISISCSTLIKREKEIGIRVAIGAKKRSIMLLLVGEIIVVYIISFCISIAFVLLKSKLISERLQEGIVVDSKVIIGSLVITLIYMIISLVPLIIRILKLNPVDLLRKS</sequence>
<reference evidence="1" key="1">
    <citation type="journal article" date="2025" name="Int. J. Syst. Evol. Microbiol.">
        <title>Inconstantimicrobium mannanitabidum sp. nov., a novel member of the family Clostridiaceae isolated from anoxic soil under the treatment of reductive soil disinfestation.</title>
        <authorList>
            <person name="Ueki A."/>
            <person name="Tonouchi A."/>
            <person name="Honma S."/>
            <person name="Kaku N."/>
            <person name="Ueki K."/>
        </authorList>
    </citation>
    <scope>NUCLEOTIDE SEQUENCE</scope>
    <source>
        <strain evidence="1">TW13</strain>
    </source>
</reference>
<protein>
    <submittedName>
        <fullName evidence="1">Uncharacterized protein</fullName>
    </submittedName>
</protein>
<dbReference type="EMBL" id="BROD01000001">
    <property type="protein sequence ID" value="GKX67023.1"/>
    <property type="molecule type" value="Genomic_DNA"/>
</dbReference>
<name>A0ACB5RCN9_9CLOT</name>
<evidence type="ECO:0000313" key="2">
    <source>
        <dbReference type="Proteomes" id="UP001058074"/>
    </source>
</evidence>
<accession>A0ACB5RCN9</accession>
<proteinExistence type="predicted"/>
<keyword evidence="2" id="KW-1185">Reference proteome</keyword>